<comment type="caution">
    <text evidence="1">The sequence shown here is derived from an EMBL/GenBank/DDBJ whole genome shotgun (WGS) entry which is preliminary data.</text>
</comment>
<reference evidence="1" key="1">
    <citation type="journal article" date="2014" name="Front. Microbiol.">
        <title>High frequency of phylogenetically diverse reductive dehalogenase-homologous genes in deep subseafloor sedimentary metagenomes.</title>
        <authorList>
            <person name="Kawai M."/>
            <person name="Futagami T."/>
            <person name="Toyoda A."/>
            <person name="Takaki Y."/>
            <person name="Nishi S."/>
            <person name="Hori S."/>
            <person name="Arai W."/>
            <person name="Tsubouchi T."/>
            <person name="Morono Y."/>
            <person name="Uchiyama I."/>
            <person name="Ito T."/>
            <person name="Fujiyama A."/>
            <person name="Inagaki F."/>
            <person name="Takami H."/>
        </authorList>
    </citation>
    <scope>NUCLEOTIDE SEQUENCE</scope>
    <source>
        <strain evidence="1">Expedition CK06-06</strain>
    </source>
</reference>
<proteinExistence type="predicted"/>
<feature type="non-terminal residue" evidence="1">
    <location>
        <position position="1"/>
    </location>
</feature>
<protein>
    <submittedName>
        <fullName evidence="1">Uncharacterized protein</fullName>
    </submittedName>
</protein>
<name>X1ULG8_9ZZZZ</name>
<evidence type="ECO:0000313" key="1">
    <source>
        <dbReference type="EMBL" id="GAJ18369.1"/>
    </source>
</evidence>
<dbReference type="EMBL" id="BARW01035178">
    <property type="protein sequence ID" value="GAJ18369.1"/>
    <property type="molecule type" value="Genomic_DNA"/>
</dbReference>
<organism evidence="1">
    <name type="scientific">marine sediment metagenome</name>
    <dbReference type="NCBI Taxonomy" id="412755"/>
    <lineage>
        <taxon>unclassified sequences</taxon>
        <taxon>metagenomes</taxon>
        <taxon>ecological metagenomes</taxon>
    </lineage>
</organism>
<dbReference type="AlphaFoldDB" id="X1ULG8"/>
<sequence>LLTTNQYEVLTSCHSSQECLGTSPHPVDGNPFGWFSAVLCEGCGYDTYSHPYFADNDENNKVSLYEAYLYIESELELLDQDVQIHPSGSDFTIVEH</sequence>
<gene>
    <name evidence="1" type="ORF">S12H4_54936</name>
</gene>
<accession>X1ULG8</accession>